<dbReference type="InterPro" id="IPR005249">
    <property type="entry name" value="YqeK"/>
</dbReference>
<dbReference type="GO" id="GO:0000166">
    <property type="term" value="F:nucleotide binding"/>
    <property type="evidence" value="ECO:0007669"/>
    <property type="project" value="UniProtKB-KW"/>
</dbReference>
<evidence type="ECO:0000313" key="8">
    <source>
        <dbReference type="EMBL" id="QLY39463.1"/>
    </source>
</evidence>
<sequence>MKNLLDHIKDYLIHEFESDSYRLKHIFSVAEMAVKLANHYYIDVYKVEIAALLHDATKNDSIETIWSMAQEEFSLEELEKIPKGCLHAYSAVVLAKNNFNIQDKEILDAIKYHCHGRMGMSKVEQVIYLSDYLEETRDFVTDDFRQLAFQNLDLATARVVKETIDYLHKKKAYISEETYKLYDYYYIGGNE</sequence>
<evidence type="ECO:0000256" key="5">
    <source>
        <dbReference type="ARBA" id="ARBA00023004"/>
    </source>
</evidence>
<dbReference type="InterPro" id="IPR006674">
    <property type="entry name" value="HD_domain"/>
</dbReference>
<evidence type="ECO:0000313" key="9">
    <source>
        <dbReference type="Proteomes" id="UP000512167"/>
    </source>
</evidence>
<comment type="catalytic activity">
    <reaction evidence="6">
        <text>P(1),P(4)-bis(5'-adenosyl) tetraphosphate + H2O = 2 ADP + 2 H(+)</text>
        <dbReference type="Rhea" id="RHEA:24252"/>
        <dbReference type="ChEBI" id="CHEBI:15377"/>
        <dbReference type="ChEBI" id="CHEBI:15378"/>
        <dbReference type="ChEBI" id="CHEBI:58141"/>
        <dbReference type="ChEBI" id="CHEBI:456216"/>
        <dbReference type="EC" id="3.6.1.41"/>
    </reaction>
</comment>
<dbReference type="EC" id="3.6.1.41" evidence="1"/>
<protein>
    <recommendedName>
        <fullName evidence="1">bis(5'-nucleosyl)-tetraphosphatase (symmetrical)</fullName>
        <ecNumber evidence="1">3.6.1.41</ecNumber>
    </recommendedName>
</protein>
<evidence type="ECO:0000259" key="7">
    <source>
        <dbReference type="SMART" id="SM00471"/>
    </source>
</evidence>
<evidence type="ECO:0000256" key="3">
    <source>
        <dbReference type="ARBA" id="ARBA00022741"/>
    </source>
</evidence>
<dbReference type="Pfam" id="PF01966">
    <property type="entry name" value="HD"/>
    <property type="match status" value="1"/>
</dbReference>
<name>A0A7L6MZP6_9MOLU</name>
<proteinExistence type="predicted"/>
<dbReference type="CDD" id="cd00077">
    <property type="entry name" value="HDc"/>
    <property type="match status" value="1"/>
</dbReference>
<dbReference type="KEGG" id="tbk:HF295_00740"/>
<dbReference type="SUPFAM" id="SSF109604">
    <property type="entry name" value="HD-domain/PDEase-like"/>
    <property type="match status" value="1"/>
</dbReference>
<dbReference type="EMBL" id="CP051151">
    <property type="protein sequence ID" value="QLY39463.1"/>
    <property type="molecule type" value="Genomic_DNA"/>
</dbReference>
<evidence type="ECO:0000256" key="4">
    <source>
        <dbReference type="ARBA" id="ARBA00022801"/>
    </source>
</evidence>
<dbReference type="GO" id="GO:0008803">
    <property type="term" value="F:bis(5'-nucleosyl)-tetraphosphatase (symmetrical) activity"/>
    <property type="evidence" value="ECO:0007669"/>
    <property type="project" value="UniProtKB-EC"/>
</dbReference>
<dbReference type="GO" id="GO:0046872">
    <property type="term" value="F:metal ion binding"/>
    <property type="evidence" value="ECO:0007669"/>
    <property type="project" value="UniProtKB-KW"/>
</dbReference>
<dbReference type="PANTHER" id="PTHR35795:SF1">
    <property type="entry name" value="BIS(5'-NUCLEOSYL)-TETRAPHOSPHATASE, SYMMETRICAL"/>
    <property type="match status" value="1"/>
</dbReference>
<dbReference type="SMART" id="SM00471">
    <property type="entry name" value="HDc"/>
    <property type="match status" value="1"/>
</dbReference>
<accession>A0A7L6MZP6</accession>
<gene>
    <name evidence="8" type="ORF">HF295_00740</name>
</gene>
<dbReference type="RefSeq" id="WP_312031932.1">
    <property type="nucleotide sequence ID" value="NZ_CP051151.1"/>
</dbReference>
<evidence type="ECO:0000256" key="2">
    <source>
        <dbReference type="ARBA" id="ARBA00022723"/>
    </source>
</evidence>
<evidence type="ECO:0000256" key="6">
    <source>
        <dbReference type="ARBA" id="ARBA00049417"/>
    </source>
</evidence>
<reference evidence="8 9" key="1">
    <citation type="submission" date="2020-04" db="EMBL/GenBank/DDBJ databases">
        <authorList>
            <person name="Zheng R.K."/>
            <person name="Sun C.M."/>
        </authorList>
    </citation>
    <scope>NUCLEOTIDE SEQUENCE [LARGE SCALE GENOMIC DNA]</scope>
    <source>
        <strain evidence="9">zrk29</strain>
    </source>
</reference>
<dbReference type="InterPro" id="IPR051094">
    <property type="entry name" value="Diverse_Catalytic_Enzymes"/>
</dbReference>
<feature type="domain" description="HD/PDEase" evidence="7">
    <location>
        <begin position="18"/>
        <end position="145"/>
    </location>
</feature>
<keyword evidence="5" id="KW-0408">Iron</keyword>
<keyword evidence="4" id="KW-0378">Hydrolase</keyword>
<evidence type="ECO:0000256" key="1">
    <source>
        <dbReference type="ARBA" id="ARBA00012506"/>
    </source>
</evidence>
<organism evidence="8 9">
    <name type="scientific">Hujiaoplasma nucleasis</name>
    <dbReference type="NCBI Taxonomy" id="2725268"/>
    <lineage>
        <taxon>Bacteria</taxon>
        <taxon>Bacillati</taxon>
        <taxon>Mycoplasmatota</taxon>
        <taxon>Mollicutes</taxon>
        <taxon>Candidatus Izemoplasmatales</taxon>
        <taxon>Hujiaoplasmataceae</taxon>
        <taxon>Hujiaoplasma</taxon>
    </lineage>
</organism>
<keyword evidence="9" id="KW-1185">Reference proteome</keyword>
<dbReference type="Gene3D" id="1.10.3210.10">
    <property type="entry name" value="Hypothetical protein af1432"/>
    <property type="match status" value="1"/>
</dbReference>
<dbReference type="AlphaFoldDB" id="A0A7L6MZP6"/>
<keyword evidence="3" id="KW-0547">Nucleotide-binding</keyword>
<dbReference type="InterPro" id="IPR003607">
    <property type="entry name" value="HD/PDEase_dom"/>
</dbReference>
<dbReference type="Proteomes" id="UP000512167">
    <property type="component" value="Chromosome"/>
</dbReference>
<keyword evidence="2" id="KW-0479">Metal-binding</keyword>
<dbReference type="PANTHER" id="PTHR35795">
    <property type="entry name" value="SLR1885 PROTEIN"/>
    <property type="match status" value="1"/>
</dbReference>
<dbReference type="NCBIfam" id="TIGR00488">
    <property type="entry name" value="bis(5'-nucleosyl)-tetraphosphatase (symmetrical) YqeK"/>
    <property type="match status" value="1"/>
</dbReference>